<sequence>MKTDKSIKKEARQWLSKSINLDDIGAFNINVEKGQLLFRKFREELSKHDVYRVANFSDEVKEAWYDHKNCGYEGSNVLSINYKNGDSEEIHKDEILKREWFSISLKKMKSENLIEPITKTFTFAIYNPIFPFHSRLNWRTLERSTGKSFEFEKIFKKPKPKRKYATVTI</sequence>
<dbReference type="EMBL" id="OU342829">
    <property type="protein sequence ID" value="CAG7580627.1"/>
    <property type="molecule type" value="Genomic_DNA"/>
</dbReference>
<organism evidence="1">
    <name type="scientific">uncultured marine phage</name>
    <dbReference type="NCBI Taxonomy" id="707152"/>
    <lineage>
        <taxon>Viruses</taxon>
        <taxon>environmental samples</taxon>
    </lineage>
</organism>
<reference evidence="1" key="1">
    <citation type="submission" date="2021-06" db="EMBL/GenBank/DDBJ databases">
        <authorList>
            <person name="Gannon L."/>
            <person name="Redgwell R T."/>
            <person name="Michniewski S."/>
            <person name="Harrison D C."/>
            <person name="Millard A."/>
        </authorList>
    </citation>
    <scope>NUCLEOTIDE SEQUENCE</scope>
</reference>
<protein>
    <submittedName>
        <fullName evidence="1">Uncharacterized protein</fullName>
    </submittedName>
</protein>
<gene>
    <name evidence="1" type="ORF">SLAVMIC_00502</name>
</gene>
<evidence type="ECO:0000313" key="1">
    <source>
        <dbReference type="EMBL" id="CAG7580627.1"/>
    </source>
</evidence>
<proteinExistence type="predicted"/>
<name>A0A8D9CFA2_9VIRU</name>
<accession>A0A8D9CFA2</accession>